<evidence type="ECO:0000313" key="1">
    <source>
        <dbReference type="EMBL" id="TWU17850.1"/>
    </source>
</evidence>
<dbReference type="Proteomes" id="UP000319908">
    <property type="component" value="Unassembled WGS sequence"/>
</dbReference>
<dbReference type="EMBL" id="SJPU01000001">
    <property type="protein sequence ID" value="TWU17850.1"/>
    <property type="molecule type" value="Genomic_DNA"/>
</dbReference>
<evidence type="ECO:0000313" key="2">
    <source>
        <dbReference type="Proteomes" id="UP000319908"/>
    </source>
</evidence>
<name>A0A5C6BZQ8_9BACT</name>
<gene>
    <name evidence="1" type="ORF">Poly21_00010</name>
</gene>
<accession>A0A5C6BZQ8</accession>
<comment type="caution">
    <text evidence="1">The sequence shown here is derived from an EMBL/GenBank/DDBJ whole genome shotgun (WGS) entry which is preliminary data.</text>
</comment>
<dbReference type="OrthoDB" id="489312at2"/>
<proteinExistence type="predicted"/>
<sequence length="100" mass="11417">MSQFRHGDVMVEEVSILPDVRRKAQHTILAHGELTGHCHRIAERGSADLYDTPDGVFLHVTANAATLVHDEHASISLPSGFYRVWRQREYSPEEIRIIRD</sequence>
<keyword evidence="2" id="KW-1185">Reference proteome</keyword>
<reference evidence="1 2" key="1">
    <citation type="journal article" date="2020" name="Antonie Van Leeuwenhoek">
        <title>Rhodopirellula heiligendammensis sp. nov., Rhodopirellula pilleata sp. nov., and Rhodopirellula solitaria sp. nov. isolated from natural or artificial marine surfaces in Northern Germany and California, USA, and emended description of the genus Rhodopirellula.</title>
        <authorList>
            <person name="Kallscheuer N."/>
            <person name="Wiegand S."/>
            <person name="Jogler M."/>
            <person name="Boedeker C."/>
            <person name="Peeters S.H."/>
            <person name="Rast P."/>
            <person name="Heuer A."/>
            <person name="Jetten M.S.M."/>
            <person name="Rohde M."/>
            <person name="Jogler C."/>
        </authorList>
    </citation>
    <scope>NUCLEOTIDE SEQUENCE [LARGE SCALE GENOMIC DNA]</scope>
    <source>
        <strain evidence="1 2">Poly21</strain>
    </source>
</reference>
<dbReference type="AlphaFoldDB" id="A0A5C6BZQ8"/>
<protein>
    <submittedName>
        <fullName evidence="1">Uncharacterized protein</fullName>
    </submittedName>
</protein>
<dbReference type="RefSeq" id="WP_146404719.1">
    <property type="nucleotide sequence ID" value="NZ_SJPU01000001.1"/>
</dbReference>
<organism evidence="1 2">
    <name type="scientific">Allorhodopirellula heiligendammensis</name>
    <dbReference type="NCBI Taxonomy" id="2714739"/>
    <lineage>
        <taxon>Bacteria</taxon>
        <taxon>Pseudomonadati</taxon>
        <taxon>Planctomycetota</taxon>
        <taxon>Planctomycetia</taxon>
        <taxon>Pirellulales</taxon>
        <taxon>Pirellulaceae</taxon>
        <taxon>Allorhodopirellula</taxon>
    </lineage>
</organism>